<dbReference type="Proteomes" id="UP000233837">
    <property type="component" value="Unassembled WGS sequence"/>
</dbReference>
<evidence type="ECO:0000256" key="3">
    <source>
        <dbReference type="SAM" id="Phobius"/>
    </source>
</evidence>
<reference evidence="4 5" key="2">
    <citation type="journal article" date="2017" name="Nature">
        <title>The Apostasia genome and the evolution of orchids.</title>
        <authorList>
            <person name="Zhang G.Q."/>
            <person name="Liu K.W."/>
            <person name="Li Z."/>
            <person name="Lohaus R."/>
            <person name="Hsiao Y.Y."/>
            <person name="Niu S.C."/>
            <person name="Wang J.Y."/>
            <person name="Lin Y.C."/>
            <person name="Xu Q."/>
            <person name="Chen L.J."/>
            <person name="Yoshida K."/>
            <person name="Fujiwara S."/>
            <person name="Wang Z.W."/>
            <person name="Zhang Y.Q."/>
            <person name="Mitsuda N."/>
            <person name="Wang M."/>
            <person name="Liu G.H."/>
            <person name="Pecoraro L."/>
            <person name="Huang H.X."/>
            <person name="Xiao X.J."/>
            <person name="Lin M."/>
            <person name="Wu X.Y."/>
            <person name="Wu W.L."/>
            <person name="Chen Y.Y."/>
            <person name="Chang S.B."/>
            <person name="Sakamoto S."/>
            <person name="Ohme-Takagi M."/>
            <person name="Yagi M."/>
            <person name="Zeng S.J."/>
            <person name="Shen C.Y."/>
            <person name="Yeh C.M."/>
            <person name="Luo Y.B."/>
            <person name="Tsai W.C."/>
            <person name="Van de Peer Y."/>
            <person name="Liu Z.J."/>
        </authorList>
    </citation>
    <scope>NUCLEOTIDE SEQUENCE [LARGE SCALE GENOMIC DNA]</scope>
    <source>
        <tissue evidence="4">The whole plant</tissue>
    </source>
</reference>
<accession>A0A2I0VMR4</accession>
<evidence type="ECO:0000256" key="2">
    <source>
        <dbReference type="ARBA" id="ARBA00023136"/>
    </source>
</evidence>
<sequence length="229" mass="25810">MAESQEIHLKVPYYGPPIPPSQTPSRNCPKPPKCNFDAYSLLCTITKITTIFLITIGIIVLALWLIYQPQSIKIYAESAELSTFNISLVANESLLAYNLAVNFTFRNPNRKYSVYYERIEAQALYAGYRIGSIGYPPLRQGRKDSMPVMARFDGRTATEAAGTYNREKAEGFFYVRVKMYVTVRLKMIVIESVKFKPDVDCELRIPAPGNSTSLAAGFVRTECDVNNFS</sequence>
<keyword evidence="3" id="KW-0812">Transmembrane</keyword>
<evidence type="ECO:0000256" key="1">
    <source>
        <dbReference type="ARBA" id="ARBA00004370"/>
    </source>
</evidence>
<name>A0A2I0VMR4_9ASPA</name>
<proteinExistence type="predicted"/>
<dbReference type="OrthoDB" id="1889094at2759"/>
<protein>
    <submittedName>
        <fullName evidence="4">Syntaxin-24</fullName>
    </submittedName>
</protein>
<dbReference type="InterPro" id="IPR044839">
    <property type="entry name" value="NDR1-like"/>
</dbReference>
<reference evidence="4 5" key="1">
    <citation type="journal article" date="2016" name="Sci. Rep.">
        <title>The Dendrobium catenatum Lindl. genome sequence provides insights into polysaccharide synthase, floral development and adaptive evolution.</title>
        <authorList>
            <person name="Zhang G.Q."/>
            <person name="Xu Q."/>
            <person name="Bian C."/>
            <person name="Tsai W.C."/>
            <person name="Yeh C.M."/>
            <person name="Liu K.W."/>
            <person name="Yoshida K."/>
            <person name="Zhang L.S."/>
            <person name="Chang S.B."/>
            <person name="Chen F."/>
            <person name="Shi Y."/>
            <person name="Su Y.Y."/>
            <person name="Zhang Y.Q."/>
            <person name="Chen L.J."/>
            <person name="Yin Y."/>
            <person name="Lin M."/>
            <person name="Huang H."/>
            <person name="Deng H."/>
            <person name="Wang Z.W."/>
            <person name="Zhu S.L."/>
            <person name="Zhao X."/>
            <person name="Deng C."/>
            <person name="Niu S.C."/>
            <person name="Huang J."/>
            <person name="Wang M."/>
            <person name="Liu G.H."/>
            <person name="Yang H.J."/>
            <person name="Xiao X.J."/>
            <person name="Hsiao Y.Y."/>
            <person name="Wu W.L."/>
            <person name="Chen Y.Y."/>
            <person name="Mitsuda N."/>
            <person name="Ohme-Takagi M."/>
            <person name="Luo Y.B."/>
            <person name="Van de Peer Y."/>
            <person name="Liu Z.J."/>
        </authorList>
    </citation>
    <scope>NUCLEOTIDE SEQUENCE [LARGE SCALE GENOMIC DNA]</scope>
    <source>
        <tissue evidence="4">The whole plant</tissue>
    </source>
</reference>
<organism evidence="4 5">
    <name type="scientific">Dendrobium catenatum</name>
    <dbReference type="NCBI Taxonomy" id="906689"/>
    <lineage>
        <taxon>Eukaryota</taxon>
        <taxon>Viridiplantae</taxon>
        <taxon>Streptophyta</taxon>
        <taxon>Embryophyta</taxon>
        <taxon>Tracheophyta</taxon>
        <taxon>Spermatophyta</taxon>
        <taxon>Magnoliopsida</taxon>
        <taxon>Liliopsida</taxon>
        <taxon>Asparagales</taxon>
        <taxon>Orchidaceae</taxon>
        <taxon>Epidendroideae</taxon>
        <taxon>Malaxideae</taxon>
        <taxon>Dendrobiinae</taxon>
        <taxon>Dendrobium</taxon>
    </lineage>
</organism>
<gene>
    <name evidence="4" type="primary">SYP24</name>
    <name evidence="4" type="ORF">MA16_Dca017641</name>
</gene>
<feature type="transmembrane region" description="Helical" evidence="3">
    <location>
        <begin position="39"/>
        <end position="67"/>
    </location>
</feature>
<dbReference type="PANTHER" id="PTHR31234:SF61">
    <property type="entry name" value="OS01G0574800 PROTEIN"/>
    <property type="match status" value="1"/>
</dbReference>
<evidence type="ECO:0000313" key="5">
    <source>
        <dbReference type="Proteomes" id="UP000233837"/>
    </source>
</evidence>
<dbReference type="EMBL" id="KZ503400">
    <property type="protein sequence ID" value="PKU64699.1"/>
    <property type="molecule type" value="Genomic_DNA"/>
</dbReference>
<dbReference type="GO" id="GO:0005886">
    <property type="term" value="C:plasma membrane"/>
    <property type="evidence" value="ECO:0007669"/>
    <property type="project" value="TreeGrafter"/>
</dbReference>
<evidence type="ECO:0000313" key="4">
    <source>
        <dbReference type="EMBL" id="PKU64699.1"/>
    </source>
</evidence>
<comment type="subcellular location">
    <subcellularLocation>
        <location evidence="1">Membrane</location>
    </subcellularLocation>
</comment>
<keyword evidence="3" id="KW-1133">Transmembrane helix</keyword>
<keyword evidence="5" id="KW-1185">Reference proteome</keyword>
<dbReference type="AlphaFoldDB" id="A0A2I0VMR4"/>
<keyword evidence="2 3" id="KW-0472">Membrane</keyword>
<dbReference type="PANTHER" id="PTHR31234">
    <property type="entry name" value="LATE EMBRYOGENESIS ABUNDANT (LEA) HYDROXYPROLINE-RICH GLYCOPROTEIN FAMILY"/>
    <property type="match status" value="1"/>
</dbReference>
<dbReference type="GO" id="GO:0098542">
    <property type="term" value="P:defense response to other organism"/>
    <property type="evidence" value="ECO:0007669"/>
    <property type="project" value="InterPro"/>
</dbReference>